<proteinExistence type="predicted"/>
<dbReference type="SUPFAM" id="SSF53850">
    <property type="entry name" value="Periplasmic binding protein-like II"/>
    <property type="match status" value="1"/>
</dbReference>
<protein>
    <submittedName>
        <fullName evidence="2">Extracellular solute-binding protein</fullName>
    </submittedName>
</protein>
<keyword evidence="1" id="KW-0732">Signal</keyword>
<dbReference type="EMBL" id="JACPSX010000090">
    <property type="protein sequence ID" value="MBI3014381.1"/>
    <property type="molecule type" value="Genomic_DNA"/>
</dbReference>
<dbReference type="Gene3D" id="3.40.190.10">
    <property type="entry name" value="Periplasmic binding protein-like II"/>
    <property type="match status" value="2"/>
</dbReference>
<dbReference type="Pfam" id="PF13416">
    <property type="entry name" value="SBP_bac_8"/>
    <property type="match status" value="1"/>
</dbReference>
<comment type="caution">
    <text evidence="2">The sequence shown here is derived from an EMBL/GenBank/DDBJ whole genome shotgun (WGS) entry which is preliminary data.</text>
</comment>
<dbReference type="Proteomes" id="UP000741360">
    <property type="component" value="Unassembled WGS sequence"/>
</dbReference>
<gene>
    <name evidence="2" type="ORF">HYY65_04825</name>
</gene>
<accession>A0A932M102</accession>
<name>A0A932M102_UNCTE</name>
<dbReference type="PANTHER" id="PTHR30006">
    <property type="entry name" value="THIAMINE-BINDING PERIPLASMIC PROTEIN-RELATED"/>
    <property type="match status" value="1"/>
</dbReference>
<evidence type="ECO:0000256" key="1">
    <source>
        <dbReference type="ARBA" id="ARBA00022729"/>
    </source>
</evidence>
<organism evidence="2 3">
    <name type="scientific">Tectimicrobiota bacterium</name>
    <dbReference type="NCBI Taxonomy" id="2528274"/>
    <lineage>
        <taxon>Bacteria</taxon>
        <taxon>Pseudomonadati</taxon>
        <taxon>Nitrospinota/Tectimicrobiota group</taxon>
        <taxon>Candidatus Tectimicrobiota</taxon>
    </lineage>
</organism>
<dbReference type="AlphaFoldDB" id="A0A932M102"/>
<dbReference type="InterPro" id="IPR006059">
    <property type="entry name" value="SBP"/>
</dbReference>
<evidence type="ECO:0000313" key="3">
    <source>
        <dbReference type="Proteomes" id="UP000741360"/>
    </source>
</evidence>
<evidence type="ECO:0000313" key="2">
    <source>
        <dbReference type="EMBL" id="MBI3014381.1"/>
    </source>
</evidence>
<reference evidence="2" key="1">
    <citation type="submission" date="2020-07" db="EMBL/GenBank/DDBJ databases">
        <title>Huge and variable diversity of episymbiotic CPR bacteria and DPANN archaea in groundwater ecosystems.</title>
        <authorList>
            <person name="He C.Y."/>
            <person name="Keren R."/>
            <person name="Whittaker M."/>
            <person name="Farag I.F."/>
            <person name="Doudna J."/>
            <person name="Cate J.H.D."/>
            <person name="Banfield J.F."/>
        </authorList>
    </citation>
    <scope>NUCLEOTIDE SEQUENCE</scope>
    <source>
        <strain evidence="2">NC_groundwater_717_Ag_S-0.2um_59_8</strain>
    </source>
</reference>
<sequence>MVWRIWPGWRLSVLFLMVVWILGAGVLVHPLEGMAQKAERVAAASSGGAPAADALARIVEGAKREGVVDATLQASLTPRGVAAVQEAIRKKYGFDLRINYSPTTNYPAIQVQALTEHKAGTPPSFDLMTGGESHILELAEAGAIERVEWGSLLTPGTPPEIVAFGGSGLVVNTSFVGLLYNSKAVRPEEVPGSLKDLANPKWRGKVLIPPYTSTWMTQLLSMGRQPSLALVEAILKNGAAVTTWPTAINRFTMGEYPLVALITETFAHQVKSRGLAVGFRPLDAAYVSQHIVAVRTNARHPNAAKLLAAFLAGPDSLKIWQEVASNPNFYYPAKSSFDLGPEWQRIRPWLWTQERLRYKSTPEVQAWEEEIGRLLTRK</sequence>